<dbReference type="Gene3D" id="2.60.40.420">
    <property type="entry name" value="Cupredoxins - blue copper proteins"/>
    <property type="match status" value="2"/>
</dbReference>
<gene>
    <name evidence="4" type="ORF">ZEAMMB73_Zm00001d012524</name>
</gene>
<feature type="domain" description="Plastocyanin-like" evidence="3">
    <location>
        <begin position="41"/>
        <end position="154"/>
    </location>
</feature>
<dbReference type="Pfam" id="PF07732">
    <property type="entry name" value="Cu-oxidase_3"/>
    <property type="match status" value="1"/>
</dbReference>
<protein>
    <submittedName>
        <fullName evidence="4">SKU5 similar 13</fullName>
    </submittedName>
</protein>
<dbReference type="PANTHER" id="PTHR11709:SF27">
    <property type="entry name" value="OS01G0816700 PROTEIN"/>
    <property type="match status" value="1"/>
</dbReference>
<reference evidence="4" key="1">
    <citation type="submission" date="2015-12" db="EMBL/GenBank/DDBJ databases">
        <title>Update maize B73 reference genome by single molecule sequencing technologies.</title>
        <authorList>
            <consortium name="Maize Genome Sequencing Project"/>
            <person name="Ware D."/>
        </authorList>
    </citation>
    <scope>NUCLEOTIDE SEQUENCE</scope>
    <source>
        <tissue evidence="4">Seedling</tissue>
    </source>
</reference>
<sequence>MVWSAGMATMRGASAAALLVLALAAAVARAEDPYHFFEWKVTYGTRTIMGTAQKVILINDMFPGPTINCSSNNNILVNVFNMLDQPLLFTWHGIQQRKNSWQDGMPGTMCPIQPNTNFTYHWQPKDQIGSFFYYPSTGMQRAAGAYGLISVHSRDLIPVPFDTPADDFPVLIGDWYTKDHAVLAKNLDAGKGIGRPAGLVINGKNEKDASNPPMYNVEAGKTYRFRVCNVGIKASFNVRIQDHIMKLVEMEGSHTMQNDYDSLDLHIGQCLSFLVTADQKPGDYLLDTVSRHTIQVYPRSWTAVMMTFDNAGMWSVRSNIWERQYLGEQLYVSVISPERSLRDEYNMPETSLRCGKVVGLPMPPSYRAV</sequence>
<dbReference type="PANTHER" id="PTHR11709">
    <property type="entry name" value="MULTI-COPPER OXIDASE"/>
    <property type="match status" value="1"/>
</dbReference>
<dbReference type="SUPFAM" id="SSF49503">
    <property type="entry name" value="Cupredoxins"/>
    <property type="match status" value="2"/>
</dbReference>
<dbReference type="AlphaFoldDB" id="A0A1D6G9B1"/>
<evidence type="ECO:0000259" key="2">
    <source>
        <dbReference type="Pfam" id="PF00394"/>
    </source>
</evidence>
<feature type="domain" description="Plastocyanin-like" evidence="2">
    <location>
        <begin position="167"/>
        <end position="289"/>
    </location>
</feature>
<accession>A0A1D6G9B1</accession>
<dbReference type="GO" id="GO:0005507">
    <property type="term" value="F:copper ion binding"/>
    <property type="evidence" value="ECO:0007669"/>
    <property type="project" value="InterPro"/>
</dbReference>
<comment type="similarity">
    <text evidence="1">Belongs to the multicopper oxidase family.</text>
</comment>
<dbReference type="ExpressionAtlas" id="A0A1D6G9B1">
    <property type="expression patterns" value="baseline and differential"/>
</dbReference>
<evidence type="ECO:0000259" key="3">
    <source>
        <dbReference type="Pfam" id="PF07732"/>
    </source>
</evidence>
<dbReference type="InterPro" id="IPR045087">
    <property type="entry name" value="Cu-oxidase_fam"/>
</dbReference>
<name>A0A1D6G9B1_MAIZE</name>
<dbReference type="InterPro" id="IPR008972">
    <property type="entry name" value="Cupredoxin"/>
</dbReference>
<dbReference type="Pfam" id="PF00394">
    <property type="entry name" value="Cu-oxidase"/>
    <property type="match status" value="1"/>
</dbReference>
<evidence type="ECO:0000313" key="4">
    <source>
        <dbReference type="EMBL" id="AQK99723.1"/>
    </source>
</evidence>
<dbReference type="EMBL" id="CM000784">
    <property type="protein sequence ID" value="AQK99723.1"/>
    <property type="molecule type" value="Genomic_DNA"/>
</dbReference>
<evidence type="ECO:0000256" key="1">
    <source>
        <dbReference type="ARBA" id="ARBA00010609"/>
    </source>
</evidence>
<organism evidence="4">
    <name type="scientific">Zea mays</name>
    <name type="common">Maize</name>
    <dbReference type="NCBI Taxonomy" id="4577"/>
    <lineage>
        <taxon>Eukaryota</taxon>
        <taxon>Viridiplantae</taxon>
        <taxon>Streptophyta</taxon>
        <taxon>Embryophyta</taxon>
        <taxon>Tracheophyta</taxon>
        <taxon>Spermatophyta</taxon>
        <taxon>Magnoliopsida</taxon>
        <taxon>Liliopsida</taxon>
        <taxon>Poales</taxon>
        <taxon>Poaceae</taxon>
        <taxon>PACMAD clade</taxon>
        <taxon>Panicoideae</taxon>
        <taxon>Andropogonodae</taxon>
        <taxon>Andropogoneae</taxon>
        <taxon>Tripsacinae</taxon>
        <taxon>Zea</taxon>
    </lineage>
</organism>
<dbReference type="InterPro" id="IPR011707">
    <property type="entry name" value="Cu-oxidase-like_N"/>
</dbReference>
<dbReference type="InterPro" id="IPR001117">
    <property type="entry name" value="Cu-oxidase_2nd"/>
</dbReference>
<proteinExistence type="inferred from homology"/>